<feature type="region of interest" description="Disordered" evidence="6">
    <location>
        <begin position="458"/>
        <end position="478"/>
    </location>
</feature>
<reference evidence="8 9" key="1">
    <citation type="submission" date="2013-01" db="EMBL/GenBank/DDBJ databases">
        <title>Whole genome shotgun sequence of Gordonia soli NBRC 108243.</title>
        <authorList>
            <person name="Isaki-Nakamura S."/>
            <person name="Hosoyama A."/>
            <person name="Tsuchikane K."/>
            <person name="Ando Y."/>
            <person name="Baba S."/>
            <person name="Ohji S."/>
            <person name="Hamada M."/>
            <person name="Tamura T."/>
            <person name="Yamazoe A."/>
            <person name="Yamazaki S."/>
            <person name="Fujita N."/>
        </authorList>
    </citation>
    <scope>NUCLEOTIDE SEQUENCE [LARGE SCALE GENOMIC DNA]</scope>
    <source>
        <strain evidence="8 9">NBRC 108243</strain>
    </source>
</reference>
<dbReference type="SUPFAM" id="SSF53383">
    <property type="entry name" value="PLP-dependent transferases"/>
    <property type="match status" value="1"/>
</dbReference>
<evidence type="ECO:0000256" key="4">
    <source>
        <dbReference type="ARBA" id="ARBA00023125"/>
    </source>
</evidence>
<dbReference type="Gene3D" id="3.90.1150.10">
    <property type="entry name" value="Aspartate Aminotransferase, domain 1"/>
    <property type="match status" value="1"/>
</dbReference>
<dbReference type="InterPro" id="IPR036390">
    <property type="entry name" value="WH_DNA-bd_sf"/>
</dbReference>
<gene>
    <name evidence="8" type="ORF">GS4_02_00860</name>
</gene>
<dbReference type="InterPro" id="IPR036388">
    <property type="entry name" value="WH-like_DNA-bd_sf"/>
</dbReference>
<evidence type="ECO:0000259" key="7">
    <source>
        <dbReference type="PROSITE" id="PS50949"/>
    </source>
</evidence>
<dbReference type="InterPro" id="IPR015422">
    <property type="entry name" value="PyrdxlP-dep_Trfase_small"/>
</dbReference>
<evidence type="ECO:0000256" key="6">
    <source>
        <dbReference type="SAM" id="MobiDB-lite"/>
    </source>
</evidence>
<dbReference type="CDD" id="cd07377">
    <property type="entry name" value="WHTH_GntR"/>
    <property type="match status" value="1"/>
</dbReference>
<comment type="caution">
    <text evidence="8">The sequence shown here is derived from an EMBL/GenBank/DDBJ whole genome shotgun (WGS) entry which is preliminary data.</text>
</comment>
<dbReference type="OrthoDB" id="199743at2"/>
<keyword evidence="9" id="KW-1185">Reference proteome</keyword>
<feature type="compositionally biased region" description="Polar residues" evidence="6">
    <location>
        <begin position="465"/>
        <end position="478"/>
    </location>
</feature>
<feature type="domain" description="HTH gntR-type" evidence="7">
    <location>
        <begin position="16"/>
        <end position="84"/>
    </location>
</feature>
<dbReference type="GO" id="GO:0030170">
    <property type="term" value="F:pyridoxal phosphate binding"/>
    <property type="evidence" value="ECO:0007669"/>
    <property type="project" value="InterPro"/>
</dbReference>
<name>M0QDJ5_9ACTN</name>
<dbReference type="AlphaFoldDB" id="M0QDJ5"/>
<dbReference type="InterPro" id="IPR015421">
    <property type="entry name" value="PyrdxlP-dep_Trfase_major"/>
</dbReference>
<dbReference type="PANTHER" id="PTHR46577:SF1">
    <property type="entry name" value="HTH-TYPE TRANSCRIPTIONAL REGULATORY PROTEIN GABR"/>
    <property type="match status" value="1"/>
</dbReference>
<evidence type="ECO:0000256" key="1">
    <source>
        <dbReference type="ARBA" id="ARBA00005384"/>
    </source>
</evidence>
<protein>
    <submittedName>
        <fullName evidence="8">Putative GntR family transcriptional regulator</fullName>
    </submittedName>
</protein>
<evidence type="ECO:0000313" key="8">
    <source>
        <dbReference type="EMBL" id="GAC66376.1"/>
    </source>
</evidence>
<dbReference type="InterPro" id="IPR004839">
    <property type="entry name" value="Aminotransferase_I/II_large"/>
</dbReference>
<keyword evidence="4" id="KW-0238">DNA-binding</keyword>
<dbReference type="RefSeq" id="WP_007616535.1">
    <property type="nucleotide sequence ID" value="NZ_BANX01000002.1"/>
</dbReference>
<dbReference type="Pfam" id="PF00155">
    <property type="entry name" value="Aminotran_1_2"/>
    <property type="match status" value="1"/>
</dbReference>
<dbReference type="Pfam" id="PF00392">
    <property type="entry name" value="GntR"/>
    <property type="match status" value="1"/>
</dbReference>
<evidence type="ECO:0000313" key="9">
    <source>
        <dbReference type="Proteomes" id="UP000011666"/>
    </source>
</evidence>
<sequence>MRIRSGWSPWLADGPGAAAERLVSALSRDIVDGVVDEGERLPAHRVLAADLGIAVGTVTKAYTELARRGLVRGAHGRGMFVGPRPERAGGDIDLDMNAPPPMLADQVIADALAAGARRVDATTLAAVGPPGGRLEHRRPVARWLATSGLEIDAERLLLTQGAQQAIVAAMLVAWPSGGSGELLTEEVTFPGALAYARMVGCGIRGVPIDHQGMRPDLLDAALTASARSGRRPLVYVTPTTHNPTGVTMRAARRRELVRVARRHDALLLEDDVYALSEERSAPTLLALAPERTCYVTSASKALSPAVRVGALVVPPSLRTRAERAVRVLGLPVSPLICVVLDELVAAGVAETVRSAIRDEGARRLERARTAFGRNLFGAPTAGYHVYLPLPGPTARAVVDEARSRGVLLTRPESMLADPEQVHSGIRICLGGPSMDELERGLGVLRSLIPTRRAQARVVEPRRSVVSGQPTTDKPGSPR</sequence>
<dbReference type="eggNOG" id="COG1167">
    <property type="taxonomic scope" value="Bacteria"/>
</dbReference>
<dbReference type="Gene3D" id="3.40.640.10">
    <property type="entry name" value="Type I PLP-dependent aspartate aminotransferase-like (Major domain)"/>
    <property type="match status" value="1"/>
</dbReference>
<dbReference type="InterPro" id="IPR051446">
    <property type="entry name" value="HTH_trans_reg/aminotransferase"/>
</dbReference>
<organism evidence="8 9">
    <name type="scientific">Gordonia soli NBRC 108243</name>
    <dbReference type="NCBI Taxonomy" id="1223545"/>
    <lineage>
        <taxon>Bacteria</taxon>
        <taxon>Bacillati</taxon>
        <taxon>Actinomycetota</taxon>
        <taxon>Actinomycetes</taxon>
        <taxon>Mycobacteriales</taxon>
        <taxon>Gordoniaceae</taxon>
        <taxon>Gordonia</taxon>
    </lineage>
</organism>
<keyword evidence="5" id="KW-0804">Transcription</keyword>
<keyword evidence="2" id="KW-0663">Pyridoxal phosphate</keyword>
<dbReference type="SUPFAM" id="SSF46785">
    <property type="entry name" value="Winged helix' DNA-binding domain"/>
    <property type="match status" value="1"/>
</dbReference>
<dbReference type="EMBL" id="BANX01000002">
    <property type="protein sequence ID" value="GAC66376.1"/>
    <property type="molecule type" value="Genomic_DNA"/>
</dbReference>
<evidence type="ECO:0000256" key="2">
    <source>
        <dbReference type="ARBA" id="ARBA00022898"/>
    </source>
</evidence>
<dbReference type="CDD" id="cd00609">
    <property type="entry name" value="AAT_like"/>
    <property type="match status" value="1"/>
</dbReference>
<dbReference type="SMART" id="SM00345">
    <property type="entry name" value="HTH_GNTR"/>
    <property type="match status" value="1"/>
</dbReference>
<evidence type="ECO:0000256" key="5">
    <source>
        <dbReference type="ARBA" id="ARBA00023163"/>
    </source>
</evidence>
<comment type="similarity">
    <text evidence="1">In the C-terminal section; belongs to the class-I pyridoxal-phosphate-dependent aminotransferase family.</text>
</comment>
<dbReference type="InterPro" id="IPR000524">
    <property type="entry name" value="Tscrpt_reg_HTH_GntR"/>
</dbReference>
<dbReference type="Gene3D" id="1.10.10.10">
    <property type="entry name" value="Winged helix-like DNA-binding domain superfamily/Winged helix DNA-binding domain"/>
    <property type="match status" value="1"/>
</dbReference>
<dbReference type="InterPro" id="IPR015424">
    <property type="entry name" value="PyrdxlP-dep_Trfase"/>
</dbReference>
<proteinExistence type="inferred from homology"/>
<keyword evidence="3" id="KW-0805">Transcription regulation</keyword>
<dbReference type="PANTHER" id="PTHR46577">
    <property type="entry name" value="HTH-TYPE TRANSCRIPTIONAL REGULATORY PROTEIN GABR"/>
    <property type="match status" value="1"/>
</dbReference>
<dbReference type="PROSITE" id="PS50949">
    <property type="entry name" value="HTH_GNTR"/>
    <property type="match status" value="1"/>
</dbReference>
<dbReference type="GO" id="GO:0003677">
    <property type="term" value="F:DNA binding"/>
    <property type="evidence" value="ECO:0007669"/>
    <property type="project" value="UniProtKB-KW"/>
</dbReference>
<dbReference type="STRING" id="1223545.GS4_02_00860"/>
<dbReference type="GO" id="GO:0003700">
    <property type="term" value="F:DNA-binding transcription factor activity"/>
    <property type="evidence" value="ECO:0007669"/>
    <property type="project" value="InterPro"/>
</dbReference>
<evidence type="ECO:0000256" key="3">
    <source>
        <dbReference type="ARBA" id="ARBA00023015"/>
    </source>
</evidence>
<dbReference type="Proteomes" id="UP000011666">
    <property type="component" value="Unassembled WGS sequence"/>
</dbReference>
<accession>M0QDJ5</accession>